<protein>
    <recommendedName>
        <fullName evidence="3">Oxidoreductase</fullName>
    </recommendedName>
</protein>
<sequence>MAKLIKDRRIIEDTWQTLFLAEEETPESVAVPAEPVIVPLAVWLAQRETLAQRQPTLGVWLSPEDEPGDIADDLARFPVVGVHFPVFRDGRGYSTATLLRARYGYRGELRAMGDILRDQLHYLHRVGFDTFAIRTELPAEELLSGFDDFSVAYQGAFRDPQPLFRRRPDAR</sequence>
<gene>
    <name evidence="1" type="ORF">DENOEST_0687</name>
</gene>
<dbReference type="Pfam" id="PF06073">
    <property type="entry name" value="DUF934"/>
    <property type="match status" value="1"/>
</dbReference>
<name>A0A6S6XYB4_9PROT</name>
<dbReference type="RefSeq" id="WP_145769977.1">
    <property type="nucleotide sequence ID" value="NZ_LR778301.1"/>
</dbReference>
<organism evidence="1 2">
    <name type="scientific">Denitratisoma oestradiolicum</name>
    <dbReference type="NCBI Taxonomy" id="311182"/>
    <lineage>
        <taxon>Bacteria</taxon>
        <taxon>Pseudomonadati</taxon>
        <taxon>Pseudomonadota</taxon>
        <taxon>Betaproteobacteria</taxon>
        <taxon>Nitrosomonadales</taxon>
        <taxon>Sterolibacteriaceae</taxon>
        <taxon>Denitratisoma</taxon>
    </lineage>
</organism>
<evidence type="ECO:0008006" key="3">
    <source>
        <dbReference type="Google" id="ProtNLM"/>
    </source>
</evidence>
<evidence type="ECO:0000313" key="1">
    <source>
        <dbReference type="EMBL" id="CAB1367852.1"/>
    </source>
</evidence>
<keyword evidence="2" id="KW-1185">Reference proteome</keyword>
<accession>A0A6S6XYB4</accession>
<dbReference type="Proteomes" id="UP000515733">
    <property type="component" value="Chromosome"/>
</dbReference>
<dbReference type="EMBL" id="LR778301">
    <property type="protein sequence ID" value="CAB1367852.1"/>
    <property type="molecule type" value="Genomic_DNA"/>
</dbReference>
<dbReference type="AlphaFoldDB" id="A0A6S6XYB4"/>
<evidence type="ECO:0000313" key="2">
    <source>
        <dbReference type="Proteomes" id="UP000515733"/>
    </source>
</evidence>
<dbReference type="KEGG" id="doe:DENOEST_0687"/>
<dbReference type="OrthoDB" id="9800421at2"/>
<dbReference type="PIRSF" id="PIRSF030820">
    <property type="entry name" value="UCP030820"/>
    <property type="match status" value="1"/>
</dbReference>
<reference evidence="1 2" key="1">
    <citation type="submission" date="2020-03" db="EMBL/GenBank/DDBJ databases">
        <authorList>
            <consortium name="Genoscope - CEA"/>
            <person name="William W."/>
        </authorList>
    </citation>
    <scope>NUCLEOTIDE SEQUENCE [LARGE SCALE GENOMIC DNA]</scope>
    <source>
        <strain evidence="2">DSM 16959</strain>
    </source>
</reference>
<dbReference type="InterPro" id="IPR008318">
    <property type="entry name" value="UCP030820"/>
</dbReference>
<proteinExistence type="predicted"/>